<reference evidence="6 7" key="1">
    <citation type="submission" date="2013-06" db="EMBL/GenBank/DDBJ databases">
        <title>Whole genome shotgun sequence of Bacillus selenatarsenatis SF-1.</title>
        <authorList>
            <person name="Kuroda M."/>
            <person name="Sei K."/>
            <person name="Yamashita M."/>
            <person name="Ike M."/>
        </authorList>
    </citation>
    <scope>NUCLEOTIDE SEQUENCE [LARGE SCALE GENOMIC DNA]</scope>
    <source>
        <strain evidence="6 7">SF-1</strain>
    </source>
</reference>
<evidence type="ECO:0000259" key="5">
    <source>
        <dbReference type="Pfam" id="PF06803"/>
    </source>
</evidence>
<evidence type="ECO:0000313" key="6">
    <source>
        <dbReference type="EMBL" id="GAM12916.1"/>
    </source>
</evidence>
<comment type="caution">
    <text evidence="6">The sequence shown here is derived from an EMBL/GenBank/DDBJ whole genome shotgun (WGS) entry which is preliminary data.</text>
</comment>
<dbReference type="STRING" id="1321606.SAMD00020551_1051"/>
<dbReference type="Pfam" id="PF06803">
    <property type="entry name" value="DUF1232"/>
    <property type="match status" value="1"/>
</dbReference>
<organism evidence="6 7">
    <name type="scientific">Mesobacillus selenatarsenatis (strain DSM 18680 / JCM 14380 / FERM P-15431 / SF-1)</name>
    <dbReference type="NCBI Taxonomy" id="1321606"/>
    <lineage>
        <taxon>Bacteria</taxon>
        <taxon>Bacillati</taxon>
        <taxon>Bacillota</taxon>
        <taxon>Bacilli</taxon>
        <taxon>Bacillales</taxon>
        <taxon>Bacillaceae</taxon>
        <taxon>Mesobacillus</taxon>
    </lineage>
</organism>
<dbReference type="GO" id="GO:0012505">
    <property type="term" value="C:endomembrane system"/>
    <property type="evidence" value="ECO:0007669"/>
    <property type="project" value="UniProtKB-SubCell"/>
</dbReference>
<comment type="subcellular location">
    <subcellularLocation>
        <location evidence="1">Endomembrane system</location>
        <topology evidence="1">Multi-pass membrane protein</topology>
    </subcellularLocation>
</comment>
<dbReference type="Proteomes" id="UP000031014">
    <property type="component" value="Unassembled WGS sequence"/>
</dbReference>
<dbReference type="RefSeq" id="WP_041964816.1">
    <property type="nucleotide sequence ID" value="NZ_BASE01000020.1"/>
</dbReference>
<dbReference type="InterPro" id="IPR010652">
    <property type="entry name" value="DUF1232"/>
</dbReference>
<keyword evidence="2" id="KW-0812">Transmembrane</keyword>
<dbReference type="EMBL" id="BASE01000020">
    <property type="protein sequence ID" value="GAM12916.1"/>
    <property type="molecule type" value="Genomic_DNA"/>
</dbReference>
<feature type="domain" description="DUF1232" evidence="5">
    <location>
        <begin position="76"/>
        <end position="111"/>
    </location>
</feature>
<dbReference type="AlphaFoldDB" id="A0A0A8X494"/>
<evidence type="ECO:0000313" key="7">
    <source>
        <dbReference type="Proteomes" id="UP000031014"/>
    </source>
</evidence>
<name>A0A0A8X494_MESS1</name>
<proteinExistence type="predicted"/>
<evidence type="ECO:0000256" key="3">
    <source>
        <dbReference type="ARBA" id="ARBA00022989"/>
    </source>
</evidence>
<accession>A0A0A8X494</accession>
<protein>
    <submittedName>
        <fullName evidence="6">DUF1232 domain-containing protein</fullName>
    </submittedName>
</protein>
<sequence>MLGTKKLEEGYKKFESKAKEYIKKPEKTDVLLKDAGKKADDHKGSLAEIWDNLQLLFDLVGAWRRGEYRKIPTKSIVTIIASIIYFVSPIDLIPDFLIGLGIVDDAAVIAFVLKQISADLERFRIWKESHSANNTIIEEIPLEKDTQSLN</sequence>
<keyword evidence="4" id="KW-0472">Membrane</keyword>
<evidence type="ECO:0000256" key="4">
    <source>
        <dbReference type="ARBA" id="ARBA00023136"/>
    </source>
</evidence>
<evidence type="ECO:0000256" key="2">
    <source>
        <dbReference type="ARBA" id="ARBA00022692"/>
    </source>
</evidence>
<gene>
    <name evidence="6" type="ORF">SAMD00020551_1051</name>
</gene>
<keyword evidence="3" id="KW-1133">Transmembrane helix</keyword>
<evidence type="ECO:0000256" key="1">
    <source>
        <dbReference type="ARBA" id="ARBA00004127"/>
    </source>
</evidence>
<keyword evidence="7" id="KW-1185">Reference proteome</keyword>